<dbReference type="PANTHER" id="PTHR43096">
    <property type="entry name" value="DNAJ HOMOLOG 1, MITOCHONDRIAL-RELATED"/>
    <property type="match status" value="1"/>
</dbReference>
<evidence type="ECO:0000256" key="2">
    <source>
        <dbReference type="SAM" id="MobiDB-lite"/>
    </source>
</evidence>
<dbReference type="GeneID" id="13287457"/>
<gene>
    <name evidence="4" type="ORF">LEMA_P040680.1</name>
</gene>
<dbReference type="GO" id="GO:0051082">
    <property type="term" value="F:unfolded protein binding"/>
    <property type="evidence" value="ECO:0007669"/>
    <property type="project" value="TreeGrafter"/>
</dbReference>
<dbReference type="HOGENOM" id="CLU_1082088_0_0_1"/>
<dbReference type="SMART" id="SM00271">
    <property type="entry name" value="DnaJ"/>
    <property type="match status" value="1"/>
</dbReference>
<evidence type="ECO:0000313" key="5">
    <source>
        <dbReference type="Proteomes" id="UP000002668"/>
    </source>
</evidence>
<dbReference type="CDD" id="cd06257">
    <property type="entry name" value="DnaJ"/>
    <property type="match status" value="1"/>
</dbReference>
<proteinExistence type="predicted"/>
<dbReference type="OMA" id="WRQDSAH"/>
<dbReference type="Proteomes" id="UP000002668">
    <property type="component" value="Genome"/>
</dbReference>
<dbReference type="PANTHER" id="PTHR43096:SF52">
    <property type="entry name" value="DNAJ HOMOLOG 1, MITOCHONDRIAL-RELATED"/>
    <property type="match status" value="1"/>
</dbReference>
<dbReference type="InParanoid" id="E4ZPE2"/>
<dbReference type="InterPro" id="IPR036869">
    <property type="entry name" value="J_dom_sf"/>
</dbReference>
<reference evidence="5" key="1">
    <citation type="journal article" date="2011" name="Nat. Commun.">
        <title>Effector diversification within compartments of the Leptosphaeria maculans genome affected by Repeat-Induced Point mutations.</title>
        <authorList>
            <person name="Rouxel T."/>
            <person name="Grandaubert J."/>
            <person name="Hane J.K."/>
            <person name="Hoede C."/>
            <person name="van de Wouw A.P."/>
            <person name="Couloux A."/>
            <person name="Dominguez V."/>
            <person name="Anthouard V."/>
            <person name="Bally P."/>
            <person name="Bourras S."/>
            <person name="Cozijnsen A.J."/>
            <person name="Ciuffetti L.M."/>
            <person name="Degrave A."/>
            <person name="Dilmaghani A."/>
            <person name="Duret L."/>
            <person name="Fudal I."/>
            <person name="Goodwin S.B."/>
            <person name="Gout L."/>
            <person name="Glaser N."/>
            <person name="Linglin J."/>
            <person name="Kema G.H.J."/>
            <person name="Lapalu N."/>
            <person name="Lawrence C.B."/>
            <person name="May K."/>
            <person name="Meyer M."/>
            <person name="Ollivier B."/>
            <person name="Poulain J."/>
            <person name="Schoch C.L."/>
            <person name="Simon A."/>
            <person name="Spatafora J.W."/>
            <person name="Stachowiak A."/>
            <person name="Turgeon B.G."/>
            <person name="Tyler B.M."/>
            <person name="Vincent D."/>
            <person name="Weissenbach J."/>
            <person name="Amselem J."/>
            <person name="Quesneville H."/>
            <person name="Oliver R.P."/>
            <person name="Wincker P."/>
            <person name="Balesdent M.-H."/>
            <person name="Howlett B.J."/>
        </authorList>
    </citation>
    <scope>NUCLEOTIDE SEQUENCE [LARGE SCALE GENOMIC DNA]</scope>
    <source>
        <strain evidence="5">JN3 / isolate v23.1.3 / race Av1-4-5-6-7-8</strain>
    </source>
</reference>
<keyword evidence="1" id="KW-0143">Chaperone</keyword>
<evidence type="ECO:0000259" key="3">
    <source>
        <dbReference type="PROSITE" id="PS50076"/>
    </source>
</evidence>
<dbReference type="OrthoDB" id="10250354at2759"/>
<dbReference type="PROSITE" id="PS50076">
    <property type="entry name" value="DNAJ_2"/>
    <property type="match status" value="1"/>
</dbReference>
<dbReference type="VEuPathDB" id="FungiDB:LEMA_P040680.1"/>
<evidence type="ECO:0000313" key="4">
    <source>
        <dbReference type="EMBL" id="CBX93167.1"/>
    </source>
</evidence>
<dbReference type="GO" id="GO:0005737">
    <property type="term" value="C:cytoplasm"/>
    <property type="evidence" value="ECO:0007669"/>
    <property type="project" value="TreeGrafter"/>
</dbReference>
<evidence type="ECO:0000256" key="1">
    <source>
        <dbReference type="ARBA" id="ARBA00023186"/>
    </source>
</evidence>
<dbReference type="InterPro" id="IPR001623">
    <property type="entry name" value="DnaJ_domain"/>
</dbReference>
<protein>
    <recommendedName>
        <fullName evidence="3">J domain-containing protein</fullName>
    </recommendedName>
</protein>
<dbReference type="RefSeq" id="XP_003836532.1">
    <property type="nucleotide sequence ID" value="XM_003836484.1"/>
</dbReference>
<feature type="domain" description="J" evidence="3">
    <location>
        <begin position="96"/>
        <end position="154"/>
    </location>
</feature>
<dbReference type="eggNOG" id="ENOG502RAK8">
    <property type="taxonomic scope" value="Eukaryota"/>
</dbReference>
<dbReference type="STRING" id="985895.E4ZPE2"/>
<organism evidence="5">
    <name type="scientific">Leptosphaeria maculans (strain JN3 / isolate v23.1.3 / race Av1-4-5-6-7-8)</name>
    <name type="common">Blackleg fungus</name>
    <name type="synonym">Phoma lingam</name>
    <dbReference type="NCBI Taxonomy" id="985895"/>
    <lineage>
        <taxon>Eukaryota</taxon>
        <taxon>Fungi</taxon>
        <taxon>Dikarya</taxon>
        <taxon>Ascomycota</taxon>
        <taxon>Pezizomycotina</taxon>
        <taxon>Dothideomycetes</taxon>
        <taxon>Pleosporomycetidae</taxon>
        <taxon>Pleosporales</taxon>
        <taxon>Pleosporineae</taxon>
        <taxon>Leptosphaeriaceae</taxon>
        <taxon>Plenodomus</taxon>
        <taxon>Plenodomus lingam/Leptosphaeria maculans species complex</taxon>
    </lineage>
</organism>
<sequence>MMQSCSALPHVPQMCSISLSPLRTKRRVDHERHASEVLQRPRPMSVASHAPMQHTKRASIYVSDASIILAQRAPMVSPTSQQGALASPSNETLDVDHYAILELDPHATTEDIKAAYRRLRAVYFQSDAKKYRALQAAFDTLLDPEARQVYDSSYAARASSLEGSDPKHERKDSVTGTDGGIATVLEEEDEDATTCARTEDPNWALKRHQRLYAPLIGTRPYWSYVPMSTAYDFKNPKRSNCHRPTYVGRLATMSLPN</sequence>
<dbReference type="SUPFAM" id="SSF46565">
    <property type="entry name" value="Chaperone J-domain"/>
    <property type="match status" value="1"/>
</dbReference>
<feature type="region of interest" description="Disordered" evidence="2">
    <location>
        <begin position="32"/>
        <end position="51"/>
    </location>
</feature>
<dbReference type="EMBL" id="FP929105">
    <property type="protein sequence ID" value="CBX93167.1"/>
    <property type="molecule type" value="Genomic_DNA"/>
</dbReference>
<dbReference type="Pfam" id="PF00226">
    <property type="entry name" value="DnaJ"/>
    <property type="match status" value="1"/>
</dbReference>
<dbReference type="Gene3D" id="1.10.287.110">
    <property type="entry name" value="DnaJ domain"/>
    <property type="match status" value="1"/>
</dbReference>
<name>E4ZPE2_LEPMJ</name>
<accession>E4ZPE2</accession>
<keyword evidence="5" id="KW-1185">Reference proteome</keyword>
<dbReference type="GO" id="GO:0042026">
    <property type="term" value="P:protein refolding"/>
    <property type="evidence" value="ECO:0007669"/>
    <property type="project" value="TreeGrafter"/>
</dbReference>
<feature type="region of interest" description="Disordered" evidence="2">
    <location>
        <begin position="157"/>
        <end position="179"/>
    </location>
</feature>
<feature type="compositionally biased region" description="Basic and acidic residues" evidence="2">
    <location>
        <begin position="164"/>
        <end position="173"/>
    </location>
</feature>
<dbReference type="AlphaFoldDB" id="E4ZPE2"/>